<dbReference type="SUPFAM" id="SSF56672">
    <property type="entry name" value="DNA/RNA polymerases"/>
    <property type="match status" value="1"/>
</dbReference>
<accession>A0A1X7TXN8</accession>
<dbReference type="GO" id="GO:0003964">
    <property type="term" value="F:RNA-directed DNA polymerase activity"/>
    <property type="evidence" value="ECO:0007669"/>
    <property type="project" value="UniProtKB-KW"/>
</dbReference>
<evidence type="ECO:0000256" key="6">
    <source>
        <dbReference type="ARBA" id="ARBA00022801"/>
    </source>
</evidence>
<keyword evidence="2" id="KW-0808">Transferase</keyword>
<dbReference type="AlphaFoldDB" id="A0A1X7TXN8"/>
<dbReference type="FunFam" id="3.10.10.10:FF:000007">
    <property type="entry name" value="Retrovirus-related Pol polyprotein from transposon 17.6-like Protein"/>
    <property type="match status" value="1"/>
</dbReference>
<keyword evidence="6" id="KW-0378">Hydrolase</keyword>
<dbReference type="InterPro" id="IPR000477">
    <property type="entry name" value="RT_dom"/>
</dbReference>
<dbReference type="GO" id="GO:0006508">
    <property type="term" value="P:proteolysis"/>
    <property type="evidence" value="ECO:0007669"/>
    <property type="project" value="UniProtKB-KW"/>
</dbReference>
<reference evidence="9" key="1">
    <citation type="submission" date="2017-05" db="UniProtKB">
        <authorList>
            <consortium name="EnsemblMetazoa"/>
        </authorList>
    </citation>
    <scope>IDENTIFICATION</scope>
</reference>
<evidence type="ECO:0000256" key="1">
    <source>
        <dbReference type="ARBA" id="ARBA00022670"/>
    </source>
</evidence>
<evidence type="ECO:0000256" key="2">
    <source>
        <dbReference type="ARBA" id="ARBA00022679"/>
    </source>
</evidence>
<dbReference type="PANTHER" id="PTHR24559:SF454">
    <property type="entry name" value="RIBONUCLEASE H"/>
    <property type="match status" value="1"/>
</dbReference>
<dbReference type="InterPro" id="IPR043502">
    <property type="entry name" value="DNA/RNA_pol_sf"/>
</dbReference>
<organism evidence="9">
    <name type="scientific">Amphimedon queenslandica</name>
    <name type="common">Sponge</name>
    <dbReference type="NCBI Taxonomy" id="400682"/>
    <lineage>
        <taxon>Eukaryota</taxon>
        <taxon>Metazoa</taxon>
        <taxon>Porifera</taxon>
        <taxon>Demospongiae</taxon>
        <taxon>Heteroscleromorpha</taxon>
        <taxon>Haplosclerida</taxon>
        <taxon>Niphatidae</taxon>
        <taxon>Amphimedon</taxon>
    </lineage>
</organism>
<dbReference type="Gene3D" id="3.10.10.10">
    <property type="entry name" value="HIV Type 1 Reverse Transcriptase, subunit A, domain 1"/>
    <property type="match status" value="1"/>
</dbReference>
<evidence type="ECO:0000313" key="9">
    <source>
        <dbReference type="EnsemblMetazoa" id="Aqu2.1.20236_001"/>
    </source>
</evidence>
<evidence type="ECO:0000259" key="8">
    <source>
        <dbReference type="PROSITE" id="PS50878"/>
    </source>
</evidence>
<keyword evidence="5" id="KW-0255">Endonuclease</keyword>
<protein>
    <recommendedName>
        <fullName evidence="8">Reverse transcriptase domain-containing protein</fullName>
    </recommendedName>
</protein>
<keyword evidence="7" id="KW-0695">RNA-directed DNA polymerase</keyword>
<keyword evidence="4" id="KW-0540">Nuclease</keyword>
<dbReference type="InParanoid" id="A0A1X7TXN8"/>
<keyword evidence="3" id="KW-0548">Nucleotidyltransferase</keyword>
<dbReference type="PROSITE" id="PS50878">
    <property type="entry name" value="RT_POL"/>
    <property type="match status" value="1"/>
</dbReference>
<dbReference type="InterPro" id="IPR053134">
    <property type="entry name" value="RNA-dir_DNA_polymerase"/>
</dbReference>
<proteinExistence type="predicted"/>
<evidence type="ECO:0000256" key="7">
    <source>
        <dbReference type="ARBA" id="ARBA00022918"/>
    </source>
</evidence>
<dbReference type="PANTHER" id="PTHR24559">
    <property type="entry name" value="TRANSPOSON TY3-I GAG-POL POLYPROTEIN"/>
    <property type="match status" value="1"/>
</dbReference>
<evidence type="ECO:0000256" key="3">
    <source>
        <dbReference type="ARBA" id="ARBA00022695"/>
    </source>
</evidence>
<dbReference type="GO" id="GO:0008233">
    <property type="term" value="F:peptidase activity"/>
    <property type="evidence" value="ECO:0007669"/>
    <property type="project" value="UniProtKB-KW"/>
</dbReference>
<sequence length="137" mass="15655">MWWMLPLAANDPTGYHILIPKKDGTIRLCVDYRKLNKVSKFDAYPVPRVDEMIDCIGNGRYITTLDLNKGYWQIPIEETARDKTAFITPFGVYEFTMMPFGLQGAPATFQRLMDWVLQGTEQFAGAYIDDVAIYSAT</sequence>
<keyword evidence="1" id="KW-0645">Protease</keyword>
<feature type="domain" description="Reverse transcriptase" evidence="8">
    <location>
        <begin position="1"/>
        <end position="137"/>
    </location>
</feature>
<dbReference type="GO" id="GO:0004519">
    <property type="term" value="F:endonuclease activity"/>
    <property type="evidence" value="ECO:0007669"/>
    <property type="project" value="UniProtKB-KW"/>
</dbReference>
<evidence type="ECO:0000256" key="4">
    <source>
        <dbReference type="ARBA" id="ARBA00022722"/>
    </source>
</evidence>
<dbReference type="EnsemblMetazoa" id="Aqu2.1.20236_001">
    <property type="protein sequence ID" value="Aqu2.1.20236_001"/>
    <property type="gene ID" value="Aqu2.1.20236"/>
</dbReference>
<evidence type="ECO:0000256" key="5">
    <source>
        <dbReference type="ARBA" id="ARBA00022759"/>
    </source>
</evidence>
<dbReference type="CDD" id="cd01647">
    <property type="entry name" value="RT_LTR"/>
    <property type="match status" value="1"/>
</dbReference>
<dbReference type="Pfam" id="PF00078">
    <property type="entry name" value="RVT_1"/>
    <property type="match status" value="1"/>
</dbReference>
<name>A0A1X7TXN8_AMPQE</name>